<feature type="region of interest" description="Disordered" evidence="1">
    <location>
        <begin position="200"/>
        <end position="227"/>
    </location>
</feature>
<evidence type="ECO:0000256" key="1">
    <source>
        <dbReference type="SAM" id="MobiDB-lite"/>
    </source>
</evidence>
<evidence type="ECO:0000313" key="3">
    <source>
        <dbReference type="Proteomes" id="UP000245609"/>
    </source>
</evidence>
<reference evidence="2 3" key="1">
    <citation type="journal article" date="2018" name="MBio">
        <title>Comparative Genomics Reveals the Core Gene Toolbox for the Fungus-Insect Symbiosis.</title>
        <authorList>
            <person name="Wang Y."/>
            <person name="Stata M."/>
            <person name="Wang W."/>
            <person name="Stajich J.E."/>
            <person name="White M.M."/>
            <person name="Moncalvo J.M."/>
        </authorList>
    </citation>
    <scope>NUCLEOTIDE SEQUENCE [LARGE SCALE GENOMIC DNA]</scope>
    <source>
        <strain evidence="2 3">SC-DP-2</strain>
    </source>
</reference>
<organism evidence="2 3">
    <name type="scientific">Smittium megazygosporum</name>
    <dbReference type="NCBI Taxonomy" id="133381"/>
    <lineage>
        <taxon>Eukaryota</taxon>
        <taxon>Fungi</taxon>
        <taxon>Fungi incertae sedis</taxon>
        <taxon>Zoopagomycota</taxon>
        <taxon>Kickxellomycotina</taxon>
        <taxon>Harpellomycetes</taxon>
        <taxon>Harpellales</taxon>
        <taxon>Legeriomycetaceae</taxon>
        <taxon>Smittium</taxon>
    </lineage>
</organism>
<proteinExistence type="predicted"/>
<evidence type="ECO:0000313" key="2">
    <source>
        <dbReference type="EMBL" id="PVU85112.1"/>
    </source>
</evidence>
<name>A0A2T9XYE2_9FUNG</name>
<dbReference type="Proteomes" id="UP000245609">
    <property type="component" value="Unassembled WGS sequence"/>
</dbReference>
<dbReference type="EMBL" id="MBFS01003725">
    <property type="protein sequence ID" value="PVU85112.1"/>
    <property type="molecule type" value="Genomic_DNA"/>
</dbReference>
<keyword evidence="3" id="KW-1185">Reference proteome</keyword>
<comment type="caution">
    <text evidence="2">The sequence shown here is derived from an EMBL/GenBank/DDBJ whole genome shotgun (WGS) entry which is preliminary data.</text>
</comment>
<gene>
    <name evidence="2" type="ORF">BB560_007143</name>
</gene>
<protein>
    <submittedName>
        <fullName evidence="2">Uncharacterized protein</fullName>
    </submittedName>
</protein>
<sequence>MVREYLDSSKPLALFAGIYSRDKLRNAGFNFSSNQYILAVQKTNMDEYRLMKYDRHVPEATTRISDETRKKVSDILIEYSNNSSNTVFSSREKFQRSNLRIIRPEFQKLEEINLWSDSGPHFKNANCLYSACLELSQIFSSEKFKLNYFMENLGKSDANGRKHKYLKIYLIIVGYITSRYTESMQSVAFGSESRDKVKRDIRTNKYAPDRSNPLGSDTDIMGSTSRNTQRARMDMLRGIGVSLSS</sequence>
<dbReference type="OrthoDB" id="5626122at2759"/>
<dbReference type="AlphaFoldDB" id="A0A2T9XYE2"/>
<accession>A0A2T9XYE2</accession>